<feature type="non-terminal residue" evidence="1">
    <location>
        <position position="1"/>
    </location>
</feature>
<dbReference type="Proteomes" id="UP000663868">
    <property type="component" value="Unassembled WGS sequence"/>
</dbReference>
<sequence length="115" mass="14096">MQHHLLWIQNRFAFIKKPNKPALIQLQIIQENLFSYIILIEVCHLPHPDEHTFKLIQRLFEYLFESNQIYLSNNINLQNRFKNYWHEHHPHQSTLLSTNNDTKVLHTYKLKMQQH</sequence>
<accession>A0A820MPI7</accession>
<evidence type="ECO:0000313" key="2">
    <source>
        <dbReference type="Proteomes" id="UP000663868"/>
    </source>
</evidence>
<dbReference type="EMBL" id="CAJOBB010021396">
    <property type="protein sequence ID" value="CAF4375879.1"/>
    <property type="molecule type" value="Genomic_DNA"/>
</dbReference>
<protein>
    <submittedName>
        <fullName evidence="1">Uncharacterized protein</fullName>
    </submittedName>
</protein>
<proteinExistence type="predicted"/>
<evidence type="ECO:0000313" key="1">
    <source>
        <dbReference type="EMBL" id="CAF4375879.1"/>
    </source>
</evidence>
<reference evidence="1" key="1">
    <citation type="submission" date="2021-02" db="EMBL/GenBank/DDBJ databases">
        <authorList>
            <person name="Nowell W R."/>
        </authorList>
    </citation>
    <scope>NUCLEOTIDE SEQUENCE</scope>
</reference>
<organism evidence="1 2">
    <name type="scientific">Adineta steineri</name>
    <dbReference type="NCBI Taxonomy" id="433720"/>
    <lineage>
        <taxon>Eukaryota</taxon>
        <taxon>Metazoa</taxon>
        <taxon>Spiralia</taxon>
        <taxon>Gnathifera</taxon>
        <taxon>Rotifera</taxon>
        <taxon>Eurotatoria</taxon>
        <taxon>Bdelloidea</taxon>
        <taxon>Adinetida</taxon>
        <taxon>Adinetidae</taxon>
        <taxon>Adineta</taxon>
    </lineage>
</organism>
<comment type="caution">
    <text evidence="1">The sequence shown here is derived from an EMBL/GenBank/DDBJ whole genome shotgun (WGS) entry which is preliminary data.</text>
</comment>
<feature type="non-terminal residue" evidence="1">
    <location>
        <position position="115"/>
    </location>
</feature>
<dbReference type="AlphaFoldDB" id="A0A820MPI7"/>
<name>A0A820MPI7_9BILA</name>
<gene>
    <name evidence="1" type="ORF">KXQ929_LOCUS49622</name>
</gene>